<dbReference type="PANTHER" id="PTHR11941:SF54">
    <property type="entry name" value="ENOYL-COA HYDRATASE, MITOCHONDRIAL"/>
    <property type="match status" value="1"/>
</dbReference>
<reference evidence="3 4" key="1">
    <citation type="submission" date="2015-09" db="EMBL/GenBank/DDBJ databases">
        <title>Genome announcement of multiple Pseudomonas syringae strains.</title>
        <authorList>
            <person name="Thakur S."/>
            <person name="Wang P.W."/>
            <person name="Gong Y."/>
            <person name="Weir B.S."/>
            <person name="Guttman D.S."/>
        </authorList>
    </citation>
    <scope>NUCLEOTIDE SEQUENCE [LARGE SCALE GENOMIC DNA]</scope>
    <source>
        <strain evidence="3 4">ICMP17001</strain>
    </source>
</reference>
<dbReference type="Gene3D" id="1.10.12.10">
    <property type="entry name" value="Lyase 2-enoyl-coa Hydratase, Chain A, domain 2"/>
    <property type="match status" value="1"/>
</dbReference>
<keyword evidence="2" id="KW-0456">Lyase</keyword>
<comment type="similarity">
    <text evidence="1">Belongs to the enoyl-CoA hydratase/isomerase family.</text>
</comment>
<gene>
    <name evidence="3" type="ORF">ALO75_01535</name>
</gene>
<protein>
    <submittedName>
        <fullName evidence="3">Enoyl-CoA hydratase</fullName>
    </submittedName>
</protein>
<accession>A0A0P9N307</accession>
<evidence type="ECO:0000256" key="2">
    <source>
        <dbReference type="ARBA" id="ARBA00023239"/>
    </source>
</evidence>
<name>A0A0P9N307_9PSED</name>
<dbReference type="Pfam" id="PF00378">
    <property type="entry name" value="ECH_1"/>
    <property type="match status" value="1"/>
</dbReference>
<dbReference type="AlphaFoldDB" id="A0A0P9N307"/>
<organism evidence="3 4">
    <name type="scientific">Pseudomonas syringae pv. coryli</name>
    <dbReference type="NCBI Taxonomy" id="317659"/>
    <lineage>
        <taxon>Bacteria</taxon>
        <taxon>Pseudomonadati</taxon>
        <taxon>Pseudomonadota</taxon>
        <taxon>Gammaproteobacteria</taxon>
        <taxon>Pseudomonadales</taxon>
        <taxon>Pseudomonadaceae</taxon>
        <taxon>Pseudomonas</taxon>
    </lineage>
</organism>
<dbReference type="EMBL" id="LJQC01000522">
    <property type="protein sequence ID" value="KPW98960.1"/>
    <property type="molecule type" value="Genomic_DNA"/>
</dbReference>
<proteinExistence type="inferred from homology"/>
<dbReference type="InterPro" id="IPR001753">
    <property type="entry name" value="Enoyl-CoA_hydra/iso"/>
</dbReference>
<dbReference type="GO" id="GO:0006635">
    <property type="term" value="P:fatty acid beta-oxidation"/>
    <property type="evidence" value="ECO:0007669"/>
    <property type="project" value="TreeGrafter"/>
</dbReference>
<dbReference type="SUPFAM" id="SSF52096">
    <property type="entry name" value="ClpP/crotonase"/>
    <property type="match status" value="1"/>
</dbReference>
<comment type="caution">
    <text evidence="3">The sequence shown here is derived from an EMBL/GenBank/DDBJ whole genome shotgun (WGS) entry which is preliminary data.</text>
</comment>
<dbReference type="PANTHER" id="PTHR11941">
    <property type="entry name" value="ENOYL-COA HYDRATASE-RELATED"/>
    <property type="match status" value="1"/>
</dbReference>
<dbReference type="GO" id="GO:0016836">
    <property type="term" value="F:hydro-lyase activity"/>
    <property type="evidence" value="ECO:0007669"/>
    <property type="project" value="UniProtKB-ARBA"/>
</dbReference>
<evidence type="ECO:0000313" key="3">
    <source>
        <dbReference type="EMBL" id="KPW98960.1"/>
    </source>
</evidence>
<feature type="non-terminal residue" evidence="3">
    <location>
        <position position="1"/>
    </location>
</feature>
<sequence length="91" mass="10102">AQEAERAGLVARVLPLEQLLPETLAVAAVIASKSLPVAMMVKESVNRAFEVSLAEGIRFERRVFHAAFASQDQKEGMRAFIDKRQPDFKDC</sequence>
<evidence type="ECO:0000256" key="1">
    <source>
        <dbReference type="ARBA" id="ARBA00005254"/>
    </source>
</evidence>
<dbReference type="InterPro" id="IPR014748">
    <property type="entry name" value="Enoyl-CoA_hydra_C"/>
</dbReference>
<dbReference type="RefSeq" id="WP_235810380.1">
    <property type="nucleotide sequence ID" value="NZ_LJQC01000522.1"/>
</dbReference>
<dbReference type="Proteomes" id="UP000051335">
    <property type="component" value="Unassembled WGS sequence"/>
</dbReference>
<keyword evidence="4" id="KW-1185">Reference proteome</keyword>
<dbReference type="FunFam" id="1.10.12.10:FF:000001">
    <property type="entry name" value="Probable enoyl-CoA hydratase, mitochondrial"/>
    <property type="match status" value="1"/>
</dbReference>
<evidence type="ECO:0000313" key="4">
    <source>
        <dbReference type="Proteomes" id="UP000051335"/>
    </source>
</evidence>
<dbReference type="InterPro" id="IPR029045">
    <property type="entry name" value="ClpP/crotonase-like_dom_sf"/>
</dbReference>